<protein>
    <recommendedName>
        <fullName evidence="4">Lipoprotein</fullName>
    </recommendedName>
</protein>
<dbReference type="AlphaFoldDB" id="A0A4R3YGR4"/>
<evidence type="ECO:0008006" key="4">
    <source>
        <dbReference type="Google" id="ProtNLM"/>
    </source>
</evidence>
<dbReference type="Proteomes" id="UP000295719">
    <property type="component" value="Unassembled WGS sequence"/>
</dbReference>
<keyword evidence="1" id="KW-0472">Membrane</keyword>
<keyword evidence="3" id="KW-1185">Reference proteome</keyword>
<accession>A0A4R3YGR4</accession>
<reference evidence="2 3" key="1">
    <citation type="submission" date="2019-03" db="EMBL/GenBank/DDBJ databases">
        <title>Genomic Encyclopedia of Type Strains, Phase IV (KMG-IV): sequencing the most valuable type-strain genomes for metagenomic binning, comparative biology and taxonomic classification.</title>
        <authorList>
            <person name="Goeker M."/>
        </authorList>
    </citation>
    <scope>NUCLEOTIDE SEQUENCE [LARGE SCALE GENOMIC DNA]</scope>
    <source>
        <strain evidence="2 3">DSM 19580</strain>
    </source>
</reference>
<name>A0A4R3YGR4_9GAMM</name>
<gene>
    <name evidence="2" type="ORF">EDC52_1196</name>
</gene>
<dbReference type="PROSITE" id="PS51257">
    <property type="entry name" value="PROKAR_LIPOPROTEIN"/>
    <property type="match status" value="1"/>
</dbReference>
<comment type="caution">
    <text evidence="2">The sequence shown here is derived from an EMBL/GenBank/DDBJ whole genome shotgun (WGS) entry which is preliminary data.</text>
</comment>
<feature type="transmembrane region" description="Helical" evidence="1">
    <location>
        <begin position="6"/>
        <end position="26"/>
    </location>
</feature>
<sequence length="33" mass="3860">MQVKEMHLSVFIYSMIGCNPVVIRLYPALQYKS</sequence>
<evidence type="ECO:0000313" key="2">
    <source>
        <dbReference type="EMBL" id="TCV91211.1"/>
    </source>
</evidence>
<proteinExistence type="predicted"/>
<dbReference type="EMBL" id="SMCR01000019">
    <property type="protein sequence ID" value="TCV91211.1"/>
    <property type="molecule type" value="Genomic_DNA"/>
</dbReference>
<keyword evidence="1" id="KW-0812">Transmembrane</keyword>
<organism evidence="2 3">
    <name type="scientific">Biostraticola tofi</name>
    <dbReference type="NCBI Taxonomy" id="466109"/>
    <lineage>
        <taxon>Bacteria</taxon>
        <taxon>Pseudomonadati</taxon>
        <taxon>Pseudomonadota</taxon>
        <taxon>Gammaproteobacteria</taxon>
        <taxon>Enterobacterales</taxon>
        <taxon>Bruguierivoracaceae</taxon>
        <taxon>Biostraticola</taxon>
    </lineage>
</organism>
<evidence type="ECO:0000313" key="3">
    <source>
        <dbReference type="Proteomes" id="UP000295719"/>
    </source>
</evidence>
<evidence type="ECO:0000256" key="1">
    <source>
        <dbReference type="SAM" id="Phobius"/>
    </source>
</evidence>
<keyword evidence="1" id="KW-1133">Transmembrane helix</keyword>